<dbReference type="Pfam" id="PF03328">
    <property type="entry name" value="HpcH_HpaI"/>
    <property type="match status" value="1"/>
</dbReference>
<dbReference type="GO" id="GO:0016832">
    <property type="term" value="F:aldehyde-lyase activity"/>
    <property type="evidence" value="ECO:0007669"/>
    <property type="project" value="TreeGrafter"/>
</dbReference>
<evidence type="ECO:0000313" key="6">
    <source>
        <dbReference type="EMBL" id="KWX22209.1"/>
    </source>
</evidence>
<protein>
    <submittedName>
        <fullName evidence="6">Aldolase</fullName>
    </submittedName>
</protein>
<dbReference type="AlphaFoldDB" id="A0A132PIM7"/>
<keyword evidence="3" id="KW-0456">Lyase</keyword>
<evidence type="ECO:0000256" key="2">
    <source>
        <dbReference type="ARBA" id="ARBA00022723"/>
    </source>
</evidence>
<feature type="region of interest" description="Disordered" evidence="4">
    <location>
        <begin position="240"/>
        <end position="261"/>
    </location>
</feature>
<sequence length="261" mass="26980">MSVSRLQDALAANATIWGGWVVGPTIIGPEEFAHAGYHYVGFDVQHGYLDDADVALLLRRLEHVPIATAVRLPSPDPAPIGRVLDAGADAVIIAMVETPEQAAAAVAATRYAPDGVRSFGPLRASLGHDTAALESRASVFAMIETAQGVSEVDRICAVPGLSGVYVGPADLAISLGHRVADAWTHPDVRAAMVTIRSAAAAAGIVSGIHAGTGRLGRAMADLGFQMVTLASESQALRRGAAEHLDEAAGHTHDESAQGGYQ</sequence>
<organism evidence="6 7">
    <name type="scientific">Mycolicibacterium wolinskyi</name>
    <dbReference type="NCBI Taxonomy" id="59750"/>
    <lineage>
        <taxon>Bacteria</taxon>
        <taxon>Bacillati</taxon>
        <taxon>Actinomycetota</taxon>
        <taxon>Actinomycetes</taxon>
        <taxon>Mycobacteriales</taxon>
        <taxon>Mycobacteriaceae</taxon>
        <taxon>Mycolicibacterium</taxon>
    </lineage>
</organism>
<dbReference type="GO" id="GO:0005737">
    <property type="term" value="C:cytoplasm"/>
    <property type="evidence" value="ECO:0007669"/>
    <property type="project" value="TreeGrafter"/>
</dbReference>
<dbReference type="InterPro" id="IPR040442">
    <property type="entry name" value="Pyrv_kinase-like_dom_sf"/>
</dbReference>
<dbReference type="InterPro" id="IPR015813">
    <property type="entry name" value="Pyrv/PenolPyrv_kinase-like_dom"/>
</dbReference>
<evidence type="ECO:0000256" key="4">
    <source>
        <dbReference type="SAM" id="MobiDB-lite"/>
    </source>
</evidence>
<dbReference type="Gene3D" id="3.20.20.60">
    <property type="entry name" value="Phosphoenolpyruvate-binding domains"/>
    <property type="match status" value="1"/>
</dbReference>
<accession>A0A132PIM7</accession>
<dbReference type="EMBL" id="LGTW01000015">
    <property type="protein sequence ID" value="KWX22209.1"/>
    <property type="molecule type" value="Genomic_DNA"/>
</dbReference>
<dbReference type="GO" id="GO:0046872">
    <property type="term" value="F:metal ion binding"/>
    <property type="evidence" value="ECO:0007669"/>
    <property type="project" value="UniProtKB-KW"/>
</dbReference>
<dbReference type="Proteomes" id="UP000070612">
    <property type="component" value="Unassembled WGS sequence"/>
</dbReference>
<dbReference type="InterPro" id="IPR050251">
    <property type="entry name" value="HpcH-HpaI_aldolase"/>
</dbReference>
<gene>
    <name evidence="6" type="ORF">AFM11_21500</name>
</gene>
<keyword evidence="7" id="KW-1185">Reference proteome</keyword>
<dbReference type="STRING" id="59750.AWC31_04315"/>
<dbReference type="PANTHER" id="PTHR30502:SF0">
    <property type="entry name" value="PHOSPHOENOLPYRUVATE CARBOXYLASE FAMILY PROTEIN"/>
    <property type="match status" value="1"/>
</dbReference>
<feature type="compositionally biased region" description="Basic and acidic residues" evidence="4">
    <location>
        <begin position="240"/>
        <end position="255"/>
    </location>
</feature>
<evidence type="ECO:0000256" key="1">
    <source>
        <dbReference type="ARBA" id="ARBA00005568"/>
    </source>
</evidence>
<dbReference type="SUPFAM" id="SSF51621">
    <property type="entry name" value="Phosphoenolpyruvate/pyruvate domain"/>
    <property type="match status" value="1"/>
</dbReference>
<evidence type="ECO:0000313" key="7">
    <source>
        <dbReference type="Proteomes" id="UP000070612"/>
    </source>
</evidence>
<comment type="similarity">
    <text evidence="1">Belongs to the HpcH/HpaI aldolase family.</text>
</comment>
<dbReference type="PATRIC" id="fig|59750.3.peg.1648"/>
<comment type="caution">
    <text evidence="6">The sequence shown here is derived from an EMBL/GenBank/DDBJ whole genome shotgun (WGS) entry which is preliminary data.</text>
</comment>
<proteinExistence type="inferred from homology"/>
<keyword evidence="2" id="KW-0479">Metal-binding</keyword>
<dbReference type="RefSeq" id="WP_067852590.1">
    <property type="nucleotide sequence ID" value="NZ_LGTW01000015.1"/>
</dbReference>
<dbReference type="InterPro" id="IPR005000">
    <property type="entry name" value="Aldolase/citrate-lyase_domain"/>
</dbReference>
<evidence type="ECO:0000256" key="3">
    <source>
        <dbReference type="ARBA" id="ARBA00023239"/>
    </source>
</evidence>
<name>A0A132PIM7_9MYCO</name>
<reference evidence="6 7" key="1">
    <citation type="submission" date="2015-07" db="EMBL/GenBank/DDBJ databases">
        <title>A draft genome sequence of Mycobacterium wolinskyi.</title>
        <authorList>
            <person name="de Man T.J."/>
            <person name="Perry K.A."/>
            <person name="Coulliette A.D."/>
            <person name="Jensen B."/>
            <person name="Toney N.C."/>
            <person name="Limbago B.M."/>
            <person name="Noble-Wang J."/>
        </authorList>
    </citation>
    <scope>NUCLEOTIDE SEQUENCE [LARGE SCALE GENOMIC DNA]</scope>
    <source>
        <strain evidence="6 7">CDC_01</strain>
    </source>
</reference>
<feature type="domain" description="HpcH/HpaI aldolase/citrate lyase" evidence="5">
    <location>
        <begin position="30"/>
        <end position="235"/>
    </location>
</feature>
<evidence type="ECO:0000259" key="5">
    <source>
        <dbReference type="Pfam" id="PF03328"/>
    </source>
</evidence>
<dbReference type="PANTHER" id="PTHR30502">
    <property type="entry name" value="2-KETO-3-DEOXY-L-RHAMNONATE ALDOLASE"/>
    <property type="match status" value="1"/>
</dbReference>